<evidence type="ECO:0000256" key="3">
    <source>
        <dbReference type="ARBA" id="ARBA00022643"/>
    </source>
</evidence>
<keyword evidence="2" id="KW-0285">Flavoprotein</keyword>
<accession>A0ABZ0IZU1</accession>
<dbReference type="SUPFAM" id="SSF51395">
    <property type="entry name" value="FMN-linked oxidoreductases"/>
    <property type="match status" value="1"/>
</dbReference>
<keyword evidence="3" id="KW-0288">FMN</keyword>
<dbReference type="InterPro" id="IPR013785">
    <property type="entry name" value="Aldolase_TIM"/>
</dbReference>
<dbReference type="PANTHER" id="PTHR10578">
    <property type="entry name" value="S -2-HYDROXY-ACID OXIDASE-RELATED"/>
    <property type="match status" value="1"/>
</dbReference>
<proteinExistence type="inferred from homology"/>
<protein>
    <submittedName>
        <fullName evidence="7">Alpha-hydroxy acid oxidase</fullName>
        <ecNumber evidence="7">1.-.-.-</ecNumber>
    </submittedName>
</protein>
<evidence type="ECO:0000313" key="7">
    <source>
        <dbReference type="EMBL" id="WOO30815.1"/>
    </source>
</evidence>
<evidence type="ECO:0000256" key="2">
    <source>
        <dbReference type="ARBA" id="ARBA00022630"/>
    </source>
</evidence>
<organism evidence="7 8">
    <name type="scientific">Diaphorobacter limosus</name>
    <dbReference type="NCBI Taxonomy" id="3036128"/>
    <lineage>
        <taxon>Bacteria</taxon>
        <taxon>Pseudomonadati</taxon>
        <taxon>Pseudomonadota</taxon>
        <taxon>Betaproteobacteria</taxon>
        <taxon>Burkholderiales</taxon>
        <taxon>Comamonadaceae</taxon>
        <taxon>Diaphorobacter</taxon>
    </lineage>
</organism>
<evidence type="ECO:0000259" key="6">
    <source>
        <dbReference type="PROSITE" id="PS51349"/>
    </source>
</evidence>
<dbReference type="EC" id="1.-.-.-" evidence="7"/>
<evidence type="ECO:0000256" key="1">
    <source>
        <dbReference type="ARBA" id="ARBA00001917"/>
    </source>
</evidence>
<dbReference type="CDD" id="cd02809">
    <property type="entry name" value="alpha_hydroxyacid_oxid_FMN"/>
    <property type="match status" value="1"/>
</dbReference>
<dbReference type="GO" id="GO:0016491">
    <property type="term" value="F:oxidoreductase activity"/>
    <property type="evidence" value="ECO:0007669"/>
    <property type="project" value="UniProtKB-KW"/>
</dbReference>
<feature type="domain" description="FMN hydroxy acid dehydrogenase" evidence="6">
    <location>
        <begin position="3"/>
        <end position="362"/>
    </location>
</feature>
<dbReference type="Pfam" id="PF01070">
    <property type="entry name" value="FMN_dh"/>
    <property type="match status" value="1"/>
</dbReference>
<name>A0ABZ0IZU1_9BURK</name>
<gene>
    <name evidence="7" type="ORF">P4826_10230</name>
</gene>
<evidence type="ECO:0000256" key="4">
    <source>
        <dbReference type="ARBA" id="ARBA00023002"/>
    </source>
</evidence>
<dbReference type="InterPro" id="IPR000262">
    <property type="entry name" value="FMN-dep_DH"/>
</dbReference>
<keyword evidence="8" id="KW-1185">Reference proteome</keyword>
<comment type="similarity">
    <text evidence="5">Belongs to the FMN-dependent alpha-hydroxy acid dehydrogenase family.</text>
</comment>
<dbReference type="InterPro" id="IPR037396">
    <property type="entry name" value="FMN_HAD"/>
</dbReference>
<evidence type="ECO:0000313" key="8">
    <source>
        <dbReference type="Proteomes" id="UP001303211"/>
    </source>
</evidence>
<dbReference type="EMBL" id="CP136921">
    <property type="protein sequence ID" value="WOO30815.1"/>
    <property type="molecule type" value="Genomic_DNA"/>
</dbReference>
<dbReference type="PIRSF" id="PIRSF000138">
    <property type="entry name" value="Al-hdrx_acd_dh"/>
    <property type="match status" value="1"/>
</dbReference>
<dbReference type="RefSeq" id="WP_317700311.1">
    <property type="nucleotide sequence ID" value="NZ_CP136921.1"/>
</dbReference>
<dbReference type="Proteomes" id="UP001303211">
    <property type="component" value="Chromosome"/>
</dbReference>
<dbReference type="Gene3D" id="3.20.20.70">
    <property type="entry name" value="Aldolase class I"/>
    <property type="match status" value="1"/>
</dbReference>
<comment type="cofactor">
    <cofactor evidence="1">
        <name>FMN</name>
        <dbReference type="ChEBI" id="CHEBI:58210"/>
    </cofactor>
</comment>
<dbReference type="PROSITE" id="PS51349">
    <property type="entry name" value="FMN_HYDROXY_ACID_DH_2"/>
    <property type="match status" value="1"/>
</dbReference>
<reference evidence="7 8" key="1">
    <citation type="submission" date="2023-03" db="EMBL/GenBank/DDBJ databases">
        <title>Diaphorobacter basophil sp. nov., isolated from a sewage-treatment plant.</title>
        <authorList>
            <person name="Yang K."/>
        </authorList>
    </citation>
    <scope>NUCLEOTIDE SEQUENCE [LARGE SCALE GENOMIC DNA]</scope>
    <source>
        <strain evidence="7 8">Y-1</strain>
    </source>
</reference>
<dbReference type="PANTHER" id="PTHR10578:SF107">
    <property type="entry name" value="2-HYDROXYACID OXIDASE 1"/>
    <property type="match status" value="1"/>
</dbReference>
<evidence type="ECO:0000256" key="5">
    <source>
        <dbReference type="ARBA" id="ARBA00024042"/>
    </source>
</evidence>
<dbReference type="InterPro" id="IPR012133">
    <property type="entry name" value="Alpha-hydoxy_acid_DH_FMN"/>
</dbReference>
<sequence length="362" mass="37641">MNSIPPGVWNAIDYERLAVQSMDAGRYAYVAGGCGWDRAVAANRAAFARWAVLPRLLRDMRSGHSRITLGGLDLPHPLLLAPVAHQRLAHADAEIATARAAAATGSCLVASTLSSCTLEEIAAASGPARWFQLYLQPERAHTLDLLARAQAAGYAAIVVTLDASIQLASRAALAAGFVLPADCVAANLRGYPPSAPVALQDGSSRIFQGAMRHAPTWDDLHWLLQASPLPVWVKGVLHPDDARQLQAAGCAGLIVSNHGGRSLDDAPASLTQLPAIRAAVGADYPLLLDGGVRSGQDAFKALALGANAVLVGRLQIYALAVAGALGVAHMLQLLVEELQAAMAQAGCATLADTTPNCLTPSC</sequence>
<keyword evidence="4 7" id="KW-0560">Oxidoreductase</keyword>